<dbReference type="Proteomes" id="UP000247233">
    <property type="component" value="Unassembled WGS sequence"/>
</dbReference>
<evidence type="ECO:0000313" key="3">
    <source>
        <dbReference type="EMBL" id="PWY88325.1"/>
    </source>
</evidence>
<organism evidence="3 4">
    <name type="scientific">Aspergillus heteromorphus CBS 117.55</name>
    <dbReference type="NCBI Taxonomy" id="1448321"/>
    <lineage>
        <taxon>Eukaryota</taxon>
        <taxon>Fungi</taxon>
        <taxon>Dikarya</taxon>
        <taxon>Ascomycota</taxon>
        <taxon>Pezizomycotina</taxon>
        <taxon>Eurotiomycetes</taxon>
        <taxon>Eurotiomycetidae</taxon>
        <taxon>Eurotiales</taxon>
        <taxon>Aspergillaceae</taxon>
        <taxon>Aspergillus</taxon>
        <taxon>Aspergillus subgen. Circumdati</taxon>
    </lineage>
</organism>
<dbReference type="AlphaFoldDB" id="A0A317WQI7"/>
<keyword evidence="1" id="KW-0175">Coiled coil</keyword>
<evidence type="ECO:0000256" key="2">
    <source>
        <dbReference type="SAM" id="MobiDB-lite"/>
    </source>
</evidence>
<feature type="coiled-coil region" evidence="1">
    <location>
        <begin position="107"/>
        <end position="144"/>
    </location>
</feature>
<feature type="region of interest" description="Disordered" evidence="2">
    <location>
        <begin position="1"/>
        <end position="42"/>
    </location>
</feature>
<dbReference type="RefSeq" id="XP_025401861.1">
    <property type="nucleotide sequence ID" value="XM_025542613.1"/>
</dbReference>
<sequence>MSPRRSKSKSKSKGKAPMSAPMQSPSSSSPPPPPAWNYPTSTHTPAELMENFEKLQGAHKAAFIRFLARDIGNILNNVTKGEEAGHLTKEDVEPVYRMLEIVRDGELAELRAQKKRLSAQVIRLREENDQMAEQIQRMADVMESFVGHLERVAGMDRAAAMRFLKVVEAREEMDMSG</sequence>
<reference evidence="3 4" key="1">
    <citation type="submission" date="2016-12" db="EMBL/GenBank/DDBJ databases">
        <title>The genomes of Aspergillus section Nigri reveals drivers in fungal speciation.</title>
        <authorList>
            <consortium name="DOE Joint Genome Institute"/>
            <person name="Vesth T.C."/>
            <person name="Nybo J."/>
            <person name="Theobald S."/>
            <person name="Brandl J."/>
            <person name="Frisvad J.C."/>
            <person name="Nielsen K.F."/>
            <person name="Lyhne E.K."/>
            <person name="Kogle M.E."/>
            <person name="Kuo A."/>
            <person name="Riley R."/>
            <person name="Clum A."/>
            <person name="Nolan M."/>
            <person name="Lipzen A."/>
            <person name="Salamov A."/>
            <person name="Henrissat B."/>
            <person name="Wiebenga A."/>
            <person name="De Vries R.P."/>
            <person name="Grigoriev I.V."/>
            <person name="Mortensen U.H."/>
            <person name="Andersen M.R."/>
            <person name="Baker S.E."/>
        </authorList>
    </citation>
    <scope>NUCLEOTIDE SEQUENCE [LARGE SCALE GENOMIC DNA]</scope>
    <source>
        <strain evidence="3 4">CBS 117.55</strain>
    </source>
</reference>
<dbReference type="VEuPathDB" id="FungiDB:BO70DRAFT_359763"/>
<protein>
    <submittedName>
        <fullName evidence="3">Uncharacterized protein</fullName>
    </submittedName>
</protein>
<feature type="compositionally biased region" description="Low complexity" evidence="2">
    <location>
        <begin position="15"/>
        <end position="27"/>
    </location>
</feature>
<proteinExistence type="predicted"/>
<feature type="compositionally biased region" description="Basic residues" evidence="2">
    <location>
        <begin position="1"/>
        <end position="14"/>
    </location>
</feature>
<dbReference type="EMBL" id="MSFL01000005">
    <property type="protein sequence ID" value="PWY88325.1"/>
    <property type="molecule type" value="Genomic_DNA"/>
</dbReference>
<dbReference type="GeneID" id="37064850"/>
<accession>A0A317WQI7</accession>
<gene>
    <name evidence="3" type="ORF">BO70DRAFT_359763</name>
</gene>
<keyword evidence="4" id="KW-1185">Reference proteome</keyword>
<name>A0A317WQI7_9EURO</name>
<comment type="caution">
    <text evidence="3">The sequence shown here is derived from an EMBL/GenBank/DDBJ whole genome shotgun (WGS) entry which is preliminary data.</text>
</comment>
<evidence type="ECO:0000313" key="4">
    <source>
        <dbReference type="Proteomes" id="UP000247233"/>
    </source>
</evidence>
<evidence type="ECO:0000256" key="1">
    <source>
        <dbReference type="SAM" id="Coils"/>
    </source>
</evidence>